<accession>A0ACC1WUS9</accession>
<dbReference type="EMBL" id="CM051406">
    <property type="protein sequence ID" value="KAJ4702817.1"/>
    <property type="molecule type" value="Genomic_DNA"/>
</dbReference>
<organism evidence="1 2">
    <name type="scientific">Melia azedarach</name>
    <name type="common">Chinaberry tree</name>
    <dbReference type="NCBI Taxonomy" id="155640"/>
    <lineage>
        <taxon>Eukaryota</taxon>
        <taxon>Viridiplantae</taxon>
        <taxon>Streptophyta</taxon>
        <taxon>Embryophyta</taxon>
        <taxon>Tracheophyta</taxon>
        <taxon>Spermatophyta</taxon>
        <taxon>Magnoliopsida</taxon>
        <taxon>eudicotyledons</taxon>
        <taxon>Gunneridae</taxon>
        <taxon>Pentapetalae</taxon>
        <taxon>rosids</taxon>
        <taxon>malvids</taxon>
        <taxon>Sapindales</taxon>
        <taxon>Meliaceae</taxon>
        <taxon>Melia</taxon>
    </lineage>
</organism>
<name>A0ACC1WUS9_MELAZ</name>
<comment type="caution">
    <text evidence="1">The sequence shown here is derived from an EMBL/GenBank/DDBJ whole genome shotgun (WGS) entry which is preliminary data.</text>
</comment>
<evidence type="ECO:0000313" key="1">
    <source>
        <dbReference type="EMBL" id="KAJ4702817.1"/>
    </source>
</evidence>
<reference evidence="1 2" key="1">
    <citation type="journal article" date="2023" name="Science">
        <title>Complex scaffold remodeling in plant triterpene biosynthesis.</title>
        <authorList>
            <person name="De La Pena R."/>
            <person name="Hodgson H."/>
            <person name="Liu J.C."/>
            <person name="Stephenson M.J."/>
            <person name="Martin A.C."/>
            <person name="Owen C."/>
            <person name="Harkess A."/>
            <person name="Leebens-Mack J."/>
            <person name="Jimenez L.E."/>
            <person name="Osbourn A."/>
            <person name="Sattely E.S."/>
        </authorList>
    </citation>
    <scope>NUCLEOTIDE SEQUENCE [LARGE SCALE GENOMIC DNA]</scope>
    <source>
        <strain evidence="2">cv. JPN11</strain>
        <tissue evidence="1">Leaf</tissue>
    </source>
</reference>
<keyword evidence="2" id="KW-1185">Reference proteome</keyword>
<sequence>MSFPEDSKVALLLNTNNEWDTSIIRQHFTSLEAETILRIPLPRVEKEDHLIWHYEKRGEYTVKSGYQVALGLNFPDSLSSSSNFTGWLKLNVDAAVYKSNNKAGIGAVIKNSDGKLTAAAVKTTSYKGDVEIAEAEAIIFGVEVALEARLSPIIIESNSLNIVNMVNKKLHSSSEVCWLISDIQDTLVKNEKFVVSHIPGSCNVVAHNLAKCAFDFDKTMVWLEKIPNSILCICS</sequence>
<evidence type="ECO:0000313" key="2">
    <source>
        <dbReference type="Proteomes" id="UP001164539"/>
    </source>
</evidence>
<dbReference type="Proteomes" id="UP001164539">
    <property type="component" value="Chromosome 13"/>
</dbReference>
<gene>
    <name evidence="1" type="ORF">OWV82_022808</name>
</gene>
<protein>
    <submittedName>
        <fullName evidence="1">Ribonuclease H-like domain containing protein</fullName>
    </submittedName>
</protein>
<proteinExistence type="predicted"/>